<organism evidence="4 5">
    <name type="scientific">Alteribacillus persepolensis</name>
    <dbReference type="NCBI Taxonomy" id="568899"/>
    <lineage>
        <taxon>Bacteria</taxon>
        <taxon>Bacillati</taxon>
        <taxon>Bacillota</taxon>
        <taxon>Bacilli</taxon>
        <taxon>Bacillales</taxon>
        <taxon>Bacillaceae</taxon>
        <taxon>Alteribacillus</taxon>
    </lineage>
</organism>
<dbReference type="SUPFAM" id="SSF52402">
    <property type="entry name" value="Adenine nucleotide alpha hydrolases-like"/>
    <property type="match status" value="1"/>
</dbReference>
<evidence type="ECO:0000313" key="5">
    <source>
        <dbReference type="Proteomes" id="UP000199163"/>
    </source>
</evidence>
<dbReference type="Gene3D" id="3.60.20.10">
    <property type="entry name" value="Glutamine Phosphoribosylpyrophosphate, subunit 1, domain 1"/>
    <property type="match status" value="1"/>
</dbReference>
<dbReference type="EMBL" id="FNDK01000003">
    <property type="protein sequence ID" value="SDH27149.1"/>
    <property type="molecule type" value="Genomic_DNA"/>
</dbReference>
<evidence type="ECO:0000313" key="4">
    <source>
        <dbReference type="EMBL" id="SDH27149.1"/>
    </source>
</evidence>
<sequence length="371" mass="41534">MDSVFVSSCRLSAAVMKDVIHSFHQADEEKNNGVLKHIGLGQDTFTVFSKHSSMQANSSRTLWMIGSFEHEIKEIVLSRFEHVGTAAFHDIQGAFFCIIVDTVNHTFFAARDRHSLAPFYYGQTANGHYLFSTSIFALHHAVRHVYTFPPGHVFARRIGWRSFSPAGDSTVSKLSHEDTVVLLFGDEASYKLVVSCPADKRQTCWAGLISSENNKTVQQAARTLDSQHYTYVYNTAELITSIPNIIYAVEGWNRELIRQAVPYYFALKKAAEVAGTAAVALTDSAMGRIVQKIGASFSLSVKTPFLHGHASPVLLNQSEASILRAHANNVIGEKEFKQIQQQTTCLIRSKEEAWYYQLYHEYMPSNVPDCL</sequence>
<evidence type="ECO:0000259" key="3">
    <source>
        <dbReference type="Pfam" id="PF13537"/>
    </source>
</evidence>
<keyword evidence="4" id="KW-0315">Glutamine amidotransferase</keyword>
<dbReference type="PANTHER" id="PTHR11772">
    <property type="entry name" value="ASPARAGINE SYNTHETASE"/>
    <property type="match status" value="1"/>
</dbReference>
<gene>
    <name evidence="4" type="ORF">SAMN05192534_103114</name>
</gene>
<name>A0A1G8B1L2_9BACI</name>
<dbReference type="Gene3D" id="3.40.50.620">
    <property type="entry name" value="HUPs"/>
    <property type="match status" value="1"/>
</dbReference>
<dbReference type="InterPro" id="IPR029055">
    <property type="entry name" value="Ntn_hydrolases_N"/>
</dbReference>
<dbReference type="Proteomes" id="UP000199163">
    <property type="component" value="Unassembled WGS sequence"/>
</dbReference>
<dbReference type="AlphaFoldDB" id="A0A1G8B1L2"/>
<reference evidence="4 5" key="1">
    <citation type="submission" date="2016-10" db="EMBL/GenBank/DDBJ databases">
        <authorList>
            <person name="de Groot N.N."/>
        </authorList>
    </citation>
    <scope>NUCLEOTIDE SEQUENCE [LARGE SCALE GENOMIC DNA]</scope>
    <source>
        <strain evidence="4 5">DSM 21632</strain>
    </source>
</reference>
<dbReference type="PANTHER" id="PTHR11772:SF2">
    <property type="entry name" value="ASPARAGINE SYNTHETASE [GLUTAMINE-HYDROLYZING]"/>
    <property type="match status" value="1"/>
</dbReference>
<dbReference type="GO" id="GO:0004066">
    <property type="term" value="F:asparagine synthase (glutamine-hydrolyzing) activity"/>
    <property type="evidence" value="ECO:0007669"/>
    <property type="project" value="TreeGrafter"/>
</dbReference>
<dbReference type="CDD" id="cd00352">
    <property type="entry name" value="Gn_AT_II"/>
    <property type="match status" value="1"/>
</dbReference>
<dbReference type="InterPro" id="IPR014729">
    <property type="entry name" value="Rossmann-like_a/b/a_fold"/>
</dbReference>
<protein>
    <submittedName>
        <fullName evidence="4">Glutamine amidotransferase domain-containing protein</fullName>
    </submittedName>
</protein>
<dbReference type="GO" id="GO:0005829">
    <property type="term" value="C:cytosol"/>
    <property type="evidence" value="ECO:0007669"/>
    <property type="project" value="TreeGrafter"/>
</dbReference>
<dbReference type="InterPro" id="IPR050795">
    <property type="entry name" value="Asn_Synthetase"/>
</dbReference>
<dbReference type="STRING" id="568899.SAMN05192534_103114"/>
<evidence type="ECO:0000256" key="1">
    <source>
        <dbReference type="ARBA" id="ARBA00022741"/>
    </source>
</evidence>
<evidence type="ECO:0000256" key="2">
    <source>
        <dbReference type="ARBA" id="ARBA00022840"/>
    </source>
</evidence>
<dbReference type="Pfam" id="PF13537">
    <property type="entry name" value="GATase_7"/>
    <property type="match status" value="1"/>
</dbReference>
<dbReference type="GO" id="GO:0006529">
    <property type="term" value="P:asparagine biosynthetic process"/>
    <property type="evidence" value="ECO:0007669"/>
    <property type="project" value="TreeGrafter"/>
</dbReference>
<feature type="domain" description="Glutamine amidotransferase type-2" evidence="3">
    <location>
        <begin position="74"/>
        <end position="139"/>
    </location>
</feature>
<dbReference type="SUPFAM" id="SSF56235">
    <property type="entry name" value="N-terminal nucleophile aminohydrolases (Ntn hydrolases)"/>
    <property type="match status" value="1"/>
</dbReference>
<proteinExistence type="predicted"/>
<keyword evidence="1" id="KW-0547">Nucleotide-binding</keyword>
<dbReference type="GO" id="GO:0016740">
    <property type="term" value="F:transferase activity"/>
    <property type="evidence" value="ECO:0007669"/>
    <property type="project" value="UniProtKB-KW"/>
</dbReference>
<dbReference type="GO" id="GO:0005524">
    <property type="term" value="F:ATP binding"/>
    <property type="evidence" value="ECO:0007669"/>
    <property type="project" value="UniProtKB-KW"/>
</dbReference>
<accession>A0A1G8B1L2</accession>
<keyword evidence="2" id="KW-0067">ATP-binding</keyword>
<keyword evidence="5" id="KW-1185">Reference proteome</keyword>
<dbReference type="RefSeq" id="WP_091271721.1">
    <property type="nucleotide sequence ID" value="NZ_FNDK01000003.1"/>
</dbReference>
<keyword evidence="4" id="KW-0808">Transferase</keyword>
<dbReference type="InterPro" id="IPR017932">
    <property type="entry name" value="GATase_2_dom"/>
</dbReference>